<reference evidence="2 3" key="1">
    <citation type="journal article" date="2023" name="Microb. Genom.">
        <title>Mesoterricola silvestris gen. nov., sp. nov., Mesoterricola sediminis sp. nov., Geothrix oryzae sp. nov., Geothrix edaphica sp. nov., Geothrix rubra sp. nov., and Geothrix limicola sp. nov., six novel members of Acidobacteriota isolated from soils.</title>
        <authorList>
            <person name="Weisberg A.J."/>
            <person name="Pearce E."/>
            <person name="Kramer C.G."/>
            <person name="Chang J.H."/>
            <person name="Clarke C.R."/>
        </authorList>
    </citation>
    <scope>NUCLEOTIDE SEQUENCE [LARGE SCALE GENOMIC DNA]</scope>
    <source>
        <strain evidence="2 3">NE20-4-1</strain>
    </source>
</reference>
<proteinExistence type="predicted"/>
<organism evidence="2 3">
    <name type="scientific">Streptomyces caniscabiei</name>
    <dbReference type="NCBI Taxonomy" id="2746961"/>
    <lineage>
        <taxon>Bacteria</taxon>
        <taxon>Bacillati</taxon>
        <taxon>Actinomycetota</taxon>
        <taxon>Actinomycetes</taxon>
        <taxon>Kitasatosporales</taxon>
        <taxon>Streptomycetaceae</taxon>
        <taxon>Streptomyces</taxon>
    </lineage>
</organism>
<evidence type="ECO:0000256" key="1">
    <source>
        <dbReference type="SAM" id="MobiDB-lite"/>
    </source>
</evidence>
<dbReference type="EMBL" id="JARAWJ010000078">
    <property type="protein sequence ID" value="MDX3044359.1"/>
    <property type="molecule type" value="Genomic_DNA"/>
</dbReference>
<accession>A0ABU4N7D5</accession>
<name>A0ABU4N7D5_9ACTN</name>
<dbReference type="RefSeq" id="WP_269153767.1">
    <property type="nucleotide sequence ID" value="NZ_JABXWF010000017.1"/>
</dbReference>
<evidence type="ECO:0000313" key="2">
    <source>
        <dbReference type="EMBL" id="MDX3044359.1"/>
    </source>
</evidence>
<sequence>MPPLSTHASDGPPRTQLTESPPYQCVRPEGQRIVAFLAREY</sequence>
<protein>
    <submittedName>
        <fullName evidence="2">Uncharacterized protein</fullName>
    </submittedName>
</protein>
<evidence type="ECO:0000313" key="3">
    <source>
        <dbReference type="Proteomes" id="UP001282474"/>
    </source>
</evidence>
<dbReference type="Proteomes" id="UP001282474">
    <property type="component" value="Unassembled WGS sequence"/>
</dbReference>
<gene>
    <name evidence="2" type="ORF">PV383_45465</name>
</gene>
<feature type="region of interest" description="Disordered" evidence="1">
    <location>
        <begin position="1"/>
        <end position="24"/>
    </location>
</feature>
<keyword evidence="3" id="KW-1185">Reference proteome</keyword>
<comment type="caution">
    <text evidence="2">The sequence shown here is derived from an EMBL/GenBank/DDBJ whole genome shotgun (WGS) entry which is preliminary data.</text>
</comment>